<feature type="compositionally biased region" description="Basic and acidic residues" evidence="1">
    <location>
        <begin position="44"/>
        <end position="61"/>
    </location>
</feature>
<proteinExistence type="predicted"/>
<dbReference type="GeneID" id="103513383"/>
<organism evidence="3 4">
    <name type="scientific">Diaphorina citri</name>
    <name type="common">Asian citrus psyllid</name>
    <dbReference type="NCBI Taxonomy" id="121845"/>
    <lineage>
        <taxon>Eukaryota</taxon>
        <taxon>Metazoa</taxon>
        <taxon>Ecdysozoa</taxon>
        <taxon>Arthropoda</taxon>
        <taxon>Hexapoda</taxon>
        <taxon>Insecta</taxon>
        <taxon>Pterygota</taxon>
        <taxon>Neoptera</taxon>
        <taxon>Paraneoptera</taxon>
        <taxon>Hemiptera</taxon>
        <taxon>Sternorrhyncha</taxon>
        <taxon>Psylloidea</taxon>
        <taxon>Psyllidae</taxon>
        <taxon>Diaphorininae</taxon>
        <taxon>Diaphorina</taxon>
    </lineage>
</organism>
<evidence type="ECO:0000256" key="2">
    <source>
        <dbReference type="SAM" id="SignalP"/>
    </source>
</evidence>
<feature type="region of interest" description="Disordered" evidence="1">
    <location>
        <begin position="44"/>
        <end position="68"/>
    </location>
</feature>
<protein>
    <submittedName>
        <fullName evidence="4">Uncharacterized protein LOC103513383</fullName>
    </submittedName>
</protein>
<dbReference type="Proteomes" id="UP000079169">
    <property type="component" value="Unplaced"/>
</dbReference>
<evidence type="ECO:0000256" key="1">
    <source>
        <dbReference type="SAM" id="MobiDB-lite"/>
    </source>
</evidence>
<feature type="signal peptide" evidence="2">
    <location>
        <begin position="1"/>
        <end position="20"/>
    </location>
</feature>
<gene>
    <name evidence="4" type="primary">LOC103513383</name>
</gene>
<dbReference type="KEGG" id="dci:103513383"/>
<dbReference type="RefSeq" id="XP_026682396.1">
    <property type="nucleotide sequence ID" value="XM_026826595.1"/>
</dbReference>
<feature type="chain" id="PRO_5018296151" evidence="2">
    <location>
        <begin position="21"/>
        <end position="301"/>
    </location>
</feature>
<evidence type="ECO:0000313" key="4">
    <source>
        <dbReference type="RefSeq" id="XP_026682396.1"/>
    </source>
</evidence>
<dbReference type="AlphaFoldDB" id="A0A3Q0J1R3"/>
<name>A0A3Q0J1R3_DIACI</name>
<keyword evidence="2" id="KW-0732">Signal</keyword>
<dbReference type="PaxDb" id="121845-A0A3Q0J1R3"/>
<reference evidence="4" key="1">
    <citation type="submission" date="2025-08" db="UniProtKB">
        <authorList>
            <consortium name="RefSeq"/>
        </authorList>
    </citation>
    <scope>IDENTIFICATION</scope>
</reference>
<keyword evidence="3" id="KW-1185">Reference proteome</keyword>
<accession>A0A3Q0J1R3</accession>
<sequence>MNLLLVTLCGLWCHVRLSNAQADYMEPEPEYEGYQHGDQFQKLHKDGHQDQGDTQEFSKDVEPDDNDPNLMEQLQPYINRGPPTRGETYKYAATMYTHLYLTRKTSPRTKRTKAPITPTVLWDQYFIRNRLKANIRVHHIKAHYHKEYRTRLKKMVDHCCHSLLFNCTNYTRDDLMDEYRAYREDQMIRADDRLFNKYVRRMDTVLQSGRYEKWNFHLNTTHKPRFNHEQNLLFTDRVDKKMILEIRSLARSLRKDVHRYFDILDNQFLKVYFRIPYNVSLYYRYPQSLNYISSRNEWIRR</sequence>
<evidence type="ECO:0000313" key="3">
    <source>
        <dbReference type="Proteomes" id="UP000079169"/>
    </source>
</evidence>